<organism evidence="2 3">
    <name type="scientific">Orchesella cincta</name>
    <name type="common">Springtail</name>
    <name type="synonym">Podura cincta</name>
    <dbReference type="NCBI Taxonomy" id="48709"/>
    <lineage>
        <taxon>Eukaryota</taxon>
        <taxon>Metazoa</taxon>
        <taxon>Ecdysozoa</taxon>
        <taxon>Arthropoda</taxon>
        <taxon>Hexapoda</taxon>
        <taxon>Collembola</taxon>
        <taxon>Entomobryomorpha</taxon>
        <taxon>Entomobryoidea</taxon>
        <taxon>Orchesellidae</taxon>
        <taxon>Orchesellinae</taxon>
        <taxon>Orchesella</taxon>
    </lineage>
</organism>
<keyword evidence="3" id="KW-1185">Reference proteome</keyword>
<dbReference type="Proteomes" id="UP000094527">
    <property type="component" value="Unassembled WGS sequence"/>
</dbReference>
<accession>A0A1D2N8L5</accession>
<name>A0A1D2N8L5_ORCCI</name>
<reference evidence="2 3" key="1">
    <citation type="journal article" date="2016" name="Genome Biol. Evol.">
        <title>Gene Family Evolution Reflects Adaptation to Soil Environmental Stressors in the Genome of the Collembolan Orchesella cincta.</title>
        <authorList>
            <person name="Faddeeva-Vakhrusheva A."/>
            <person name="Derks M.F."/>
            <person name="Anvar S.Y."/>
            <person name="Agamennone V."/>
            <person name="Suring W."/>
            <person name="Smit S."/>
            <person name="van Straalen N.M."/>
            <person name="Roelofs D."/>
        </authorList>
    </citation>
    <scope>NUCLEOTIDE SEQUENCE [LARGE SCALE GENOMIC DNA]</scope>
    <source>
        <tissue evidence="2">Mixed pool</tissue>
    </source>
</reference>
<evidence type="ECO:0000313" key="2">
    <source>
        <dbReference type="EMBL" id="ODN01577.1"/>
    </source>
</evidence>
<proteinExistence type="predicted"/>
<evidence type="ECO:0000256" key="1">
    <source>
        <dbReference type="SAM" id="MobiDB-lite"/>
    </source>
</evidence>
<feature type="region of interest" description="Disordered" evidence="1">
    <location>
        <begin position="191"/>
        <end position="212"/>
    </location>
</feature>
<comment type="caution">
    <text evidence="2">The sequence shown here is derived from an EMBL/GenBank/DDBJ whole genome shotgun (WGS) entry which is preliminary data.</text>
</comment>
<dbReference type="AlphaFoldDB" id="A0A1D2N8L5"/>
<dbReference type="EMBL" id="LJIJ01000146">
    <property type="protein sequence ID" value="ODN01577.1"/>
    <property type="molecule type" value="Genomic_DNA"/>
</dbReference>
<sequence length="212" mass="24169">MRSRHLRPQSNAELEEIEPWETREVNSANLIDNCYYCTASALTGINANQMIRRTETMLNLNRFGSIKEILRLFRPIFLGVQSRAFVDPVSLRLYLSDRLQPGYSGIFAIAYYHTTAPTTFLPSDGFLSGHIVAMKAWKNRDGSIGTREVDFQKPPNQRFSNPPNNNWAPRGTFYLIDLSPRFNMDQWRSNKRPATTQLVKPGGGSRRRIGSG</sequence>
<gene>
    <name evidence="2" type="ORF">Ocin01_05087</name>
</gene>
<evidence type="ECO:0000313" key="3">
    <source>
        <dbReference type="Proteomes" id="UP000094527"/>
    </source>
</evidence>
<protein>
    <submittedName>
        <fullName evidence="2">Uncharacterized protein</fullName>
    </submittedName>
</protein>